<keyword evidence="2" id="KW-1185">Reference proteome</keyword>
<sequence>MVDAVQAQPDCVPVIVGKLTMVDACSQHQANEESVSVTWKWRTESEWAVKYGVIGTNRLYSPDIPQINDISEVGHSARPTRLRIPFAPFRKEDDKIWRYHHKIRCMLAILLKLGNFQSCNMTADACFPVHLHPIRRISEESRLFGFTQHNERVCWRNTPNETTRGPLELELIPFHLNVCSPLPSAKSTKQGGDGVVPLDSSDGAMKAATIRAEAYDDKFSGSGLDDSTKEMRQ</sequence>
<accession>A0ABQ9XEK2</accession>
<gene>
    <name evidence="1" type="ORF">BLNAU_15331</name>
</gene>
<reference evidence="1 2" key="1">
    <citation type="journal article" date="2022" name="bioRxiv">
        <title>Genomics of Preaxostyla Flagellates Illuminates Evolutionary Transitions and the Path Towards Mitochondrial Loss.</title>
        <authorList>
            <person name="Novak L.V.F."/>
            <person name="Treitli S.C."/>
            <person name="Pyrih J."/>
            <person name="Halakuc P."/>
            <person name="Pipaliya S.V."/>
            <person name="Vacek V."/>
            <person name="Brzon O."/>
            <person name="Soukal P."/>
            <person name="Eme L."/>
            <person name="Dacks J.B."/>
            <person name="Karnkowska A."/>
            <person name="Elias M."/>
            <person name="Hampl V."/>
        </authorList>
    </citation>
    <scope>NUCLEOTIDE SEQUENCE [LARGE SCALE GENOMIC DNA]</scope>
    <source>
        <strain evidence="1">NAU3</strain>
        <tissue evidence="1">Gut</tissue>
    </source>
</reference>
<proteinExistence type="predicted"/>
<protein>
    <submittedName>
        <fullName evidence="1">Uncharacterized protein</fullName>
    </submittedName>
</protein>
<dbReference type="EMBL" id="JARBJD010000150">
    <property type="protein sequence ID" value="KAK2949757.1"/>
    <property type="molecule type" value="Genomic_DNA"/>
</dbReference>
<comment type="caution">
    <text evidence="1">The sequence shown here is derived from an EMBL/GenBank/DDBJ whole genome shotgun (WGS) entry which is preliminary data.</text>
</comment>
<organism evidence="1 2">
    <name type="scientific">Blattamonas nauphoetae</name>
    <dbReference type="NCBI Taxonomy" id="2049346"/>
    <lineage>
        <taxon>Eukaryota</taxon>
        <taxon>Metamonada</taxon>
        <taxon>Preaxostyla</taxon>
        <taxon>Oxymonadida</taxon>
        <taxon>Blattamonas</taxon>
    </lineage>
</organism>
<evidence type="ECO:0000313" key="2">
    <source>
        <dbReference type="Proteomes" id="UP001281761"/>
    </source>
</evidence>
<dbReference type="Proteomes" id="UP001281761">
    <property type="component" value="Unassembled WGS sequence"/>
</dbReference>
<evidence type="ECO:0000313" key="1">
    <source>
        <dbReference type="EMBL" id="KAK2949757.1"/>
    </source>
</evidence>
<name>A0ABQ9XEK2_9EUKA</name>